<evidence type="ECO:0000313" key="3">
    <source>
        <dbReference type="Proteomes" id="UP001224775"/>
    </source>
</evidence>
<feature type="compositionally biased region" description="Basic and acidic residues" evidence="1">
    <location>
        <begin position="45"/>
        <end position="54"/>
    </location>
</feature>
<dbReference type="AlphaFoldDB" id="A0AAD8Y7X1"/>
<proteinExistence type="predicted"/>
<feature type="compositionally biased region" description="Polar residues" evidence="1">
    <location>
        <begin position="123"/>
        <end position="135"/>
    </location>
</feature>
<dbReference type="EMBL" id="JATAAI010000013">
    <property type="protein sequence ID" value="KAK1741248.1"/>
    <property type="molecule type" value="Genomic_DNA"/>
</dbReference>
<feature type="region of interest" description="Disordered" evidence="1">
    <location>
        <begin position="25"/>
        <end position="67"/>
    </location>
</feature>
<name>A0AAD8Y7X1_9STRA</name>
<dbReference type="Proteomes" id="UP001224775">
    <property type="component" value="Unassembled WGS sequence"/>
</dbReference>
<evidence type="ECO:0000256" key="1">
    <source>
        <dbReference type="SAM" id="MobiDB-lite"/>
    </source>
</evidence>
<sequence>MRESGVVTSAGYQAVLQDFVASDRKVPQTDASAADNKSPGTTSIKIDRRAEMLKARKSSSRRSSSRRFSSFFTALYEDEDFAFINDVSETTAASAPIADGRAEMLNSRRRSCRRGSSRRLEVSSLQMPSMTTTFR</sequence>
<feature type="region of interest" description="Disordered" evidence="1">
    <location>
        <begin position="105"/>
        <end position="135"/>
    </location>
</feature>
<organism evidence="2 3">
    <name type="scientific">Skeletonema marinoi</name>
    <dbReference type="NCBI Taxonomy" id="267567"/>
    <lineage>
        <taxon>Eukaryota</taxon>
        <taxon>Sar</taxon>
        <taxon>Stramenopiles</taxon>
        <taxon>Ochrophyta</taxon>
        <taxon>Bacillariophyta</taxon>
        <taxon>Coscinodiscophyceae</taxon>
        <taxon>Thalassiosirophycidae</taxon>
        <taxon>Thalassiosirales</taxon>
        <taxon>Skeletonemataceae</taxon>
        <taxon>Skeletonema</taxon>
        <taxon>Skeletonema marinoi-dohrnii complex</taxon>
    </lineage>
</organism>
<evidence type="ECO:0000313" key="2">
    <source>
        <dbReference type="EMBL" id="KAK1741248.1"/>
    </source>
</evidence>
<gene>
    <name evidence="2" type="ORF">QTG54_007726</name>
</gene>
<reference evidence="2" key="1">
    <citation type="submission" date="2023-06" db="EMBL/GenBank/DDBJ databases">
        <title>Survivors Of The Sea: Transcriptome response of Skeletonema marinoi to long-term dormancy.</title>
        <authorList>
            <person name="Pinder M.I.M."/>
            <person name="Kourtchenko O."/>
            <person name="Robertson E.K."/>
            <person name="Larsson T."/>
            <person name="Maumus F."/>
            <person name="Osuna-Cruz C.M."/>
            <person name="Vancaester E."/>
            <person name="Stenow R."/>
            <person name="Vandepoele K."/>
            <person name="Ploug H."/>
            <person name="Bruchert V."/>
            <person name="Godhe A."/>
            <person name="Topel M."/>
        </authorList>
    </citation>
    <scope>NUCLEOTIDE SEQUENCE</scope>
    <source>
        <strain evidence="2">R05AC</strain>
    </source>
</reference>
<feature type="compositionally biased region" description="Basic residues" evidence="1">
    <location>
        <begin position="107"/>
        <end position="117"/>
    </location>
</feature>
<protein>
    <submittedName>
        <fullName evidence="2">Uncharacterized protein</fullName>
    </submittedName>
</protein>
<feature type="compositionally biased region" description="Basic residues" evidence="1">
    <location>
        <begin position="55"/>
        <end position="65"/>
    </location>
</feature>
<comment type="caution">
    <text evidence="2">The sequence shown here is derived from an EMBL/GenBank/DDBJ whole genome shotgun (WGS) entry which is preliminary data.</text>
</comment>
<accession>A0AAD8Y7X1</accession>
<keyword evidence="3" id="KW-1185">Reference proteome</keyword>